<dbReference type="VEuPathDB" id="TriTrypDB:BSAL_73755"/>
<gene>
    <name evidence="1" type="ORF">BSAL_73755</name>
</gene>
<dbReference type="Proteomes" id="UP000051952">
    <property type="component" value="Unassembled WGS sequence"/>
</dbReference>
<protein>
    <submittedName>
        <fullName evidence="1">Uncharacterized protein</fullName>
    </submittedName>
</protein>
<dbReference type="EMBL" id="CYKH01000631">
    <property type="protein sequence ID" value="CUG07459.1"/>
    <property type="molecule type" value="Genomic_DNA"/>
</dbReference>
<organism evidence="1 2">
    <name type="scientific">Bodo saltans</name>
    <name type="common">Flagellated protozoan</name>
    <dbReference type="NCBI Taxonomy" id="75058"/>
    <lineage>
        <taxon>Eukaryota</taxon>
        <taxon>Discoba</taxon>
        <taxon>Euglenozoa</taxon>
        <taxon>Kinetoplastea</taxon>
        <taxon>Metakinetoplastina</taxon>
        <taxon>Eubodonida</taxon>
        <taxon>Bodonidae</taxon>
        <taxon>Bodo</taxon>
    </lineage>
</organism>
<dbReference type="PANTHER" id="PTHR37027:SF2">
    <property type="entry name" value="CHROMOSOME UNDETERMINED SCAFFOLD_148, WHOLE GENOME SHOTGUN SEQUENCE"/>
    <property type="match status" value="1"/>
</dbReference>
<accession>A0A0S4ITX9</accession>
<dbReference type="AlphaFoldDB" id="A0A0S4ITX9"/>
<dbReference type="PANTHER" id="PTHR37027">
    <property type="entry name" value="KDE4"/>
    <property type="match status" value="1"/>
</dbReference>
<name>A0A0S4ITX9_BODSA</name>
<dbReference type="InterPro" id="IPR038835">
    <property type="entry name" value="Giardin_beta-like"/>
</dbReference>
<proteinExistence type="predicted"/>
<evidence type="ECO:0000313" key="2">
    <source>
        <dbReference type="Proteomes" id="UP000051952"/>
    </source>
</evidence>
<keyword evidence="2" id="KW-1185">Reference proteome</keyword>
<evidence type="ECO:0000313" key="1">
    <source>
        <dbReference type="EMBL" id="CUG07459.1"/>
    </source>
</evidence>
<sequence length="228" mass="26213">MDNGASLISSSSSQYDELFRRIHELDQKLQYIERRAQDSTRHTSTQLSSIEGAAHNCASTVANVELKAAKDIERLEGDLQEMIQRESQARVDSESRLKKILADEVAAVRSSFLTQEHQRATQAQAWLHQSTELADTLRSKMDATFDHVQHQVDEVASVITDEARRVETVLSRHQSAREEAEMQLLRVLEDSCVQLHQEIVQERLERVESHKRLERLLLETVNKTWTRT</sequence>
<dbReference type="OMA" id="HNCASTV"/>
<reference evidence="2" key="1">
    <citation type="submission" date="2015-09" db="EMBL/GenBank/DDBJ databases">
        <authorList>
            <consortium name="Pathogen Informatics"/>
        </authorList>
    </citation>
    <scope>NUCLEOTIDE SEQUENCE [LARGE SCALE GENOMIC DNA]</scope>
    <source>
        <strain evidence="2">Lake Konstanz</strain>
    </source>
</reference>